<dbReference type="SMART" id="SM00471">
    <property type="entry name" value="HDc"/>
    <property type="match status" value="1"/>
</dbReference>
<dbReference type="Proteomes" id="UP000679725">
    <property type="component" value="Unassembled WGS sequence"/>
</dbReference>
<dbReference type="Pfam" id="PF01966">
    <property type="entry name" value="HD"/>
    <property type="match status" value="1"/>
</dbReference>
<dbReference type="EMBL" id="CAJRAU010000002">
    <property type="protein sequence ID" value="CAG5069177.1"/>
    <property type="molecule type" value="Genomic_DNA"/>
</dbReference>
<proteinExistence type="predicted"/>
<dbReference type="RefSeq" id="WP_215233262.1">
    <property type="nucleotide sequence ID" value="NZ_CAJRAU010000002.1"/>
</dbReference>
<dbReference type="SUPFAM" id="SSF109604">
    <property type="entry name" value="HD-domain/PDEase-like"/>
    <property type="match status" value="1"/>
</dbReference>
<keyword evidence="3" id="KW-1185">Reference proteome</keyword>
<accession>A0ABN7RBI9</accession>
<gene>
    <name evidence="2" type="ORF">DYBT9623_01913</name>
</gene>
<evidence type="ECO:0000259" key="1">
    <source>
        <dbReference type="SMART" id="SM00471"/>
    </source>
</evidence>
<dbReference type="Gene3D" id="1.10.3210.10">
    <property type="entry name" value="Hypothetical protein af1432"/>
    <property type="match status" value="1"/>
</dbReference>
<reference evidence="2 3" key="1">
    <citation type="submission" date="2021-04" db="EMBL/GenBank/DDBJ databases">
        <authorList>
            <person name="Rodrigo-Torres L."/>
            <person name="Arahal R. D."/>
            <person name="Lucena T."/>
        </authorList>
    </citation>
    <scope>NUCLEOTIDE SEQUENCE [LARGE SCALE GENOMIC DNA]</scope>
    <source>
        <strain evidence="2 3">CECT 9623</strain>
    </source>
</reference>
<evidence type="ECO:0000313" key="2">
    <source>
        <dbReference type="EMBL" id="CAG5069177.1"/>
    </source>
</evidence>
<name>A0ABN7RBI9_9BACT</name>
<evidence type="ECO:0000313" key="3">
    <source>
        <dbReference type="Proteomes" id="UP000679725"/>
    </source>
</evidence>
<dbReference type="CDD" id="cd00077">
    <property type="entry name" value="HDc"/>
    <property type="match status" value="1"/>
</dbReference>
<dbReference type="InterPro" id="IPR003607">
    <property type="entry name" value="HD/PDEase_dom"/>
</dbReference>
<feature type="domain" description="HD/PDEase" evidence="1">
    <location>
        <begin position="22"/>
        <end position="136"/>
    </location>
</feature>
<sequence>MDVEKAREFIIEQMRDRLAPELYYHGLHHTLDVVNAALEIAELEGVADQESLQILETAALYHDSGFMNVYKGHEEKSCVIARKVLPNFDYSNAEIDRICGLILATKVPQIPQNQLEYILCDADLDYLGRADFEPVSASLFEELKAREMVSSVTDWNQTQVRFFESHCYWTSSQRERRDQQKAVHLNLIKKKLQA</sequence>
<protein>
    <recommendedName>
        <fullName evidence="1">HD/PDEase domain-containing protein</fullName>
    </recommendedName>
</protein>
<comment type="caution">
    <text evidence="2">The sequence shown here is derived from an EMBL/GenBank/DDBJ whole genome shotgun (WGS) entry which is preliminary data.</text>
</comment>
<dbReference type="InterPro" id="IPR006674">
    <property type="entry name" value="HD_domain"/>
</dbReference>
<organism evidence="2 3">
    <name type="scientific">Dyadobacter linearis</name>
    <dbReference type="NCBI Taxonomy" id="2823330"/>
    <lineage>
        <taxon>Bacteria</taxon>
        <taxon>Pseudomonadati</taxon>
        <taxon>Bacteroidota</taxon>
        <taxon>Cytophagia</taxon>
        <taxon>Cytophagales</taxon>
        <taxon>Spirosomataceae</taxon>
        <taxon>Dyadobacter</taxon>
    </lineage>
</organism>